<accession>A0A427YUW3</accession>
<keyword evidence="8 15" id="KW-0227">DNA damage</keyword>
<evidence type="ECO:0000256" key="3">
    <source>
        <dbReference type="ARBA" id="ARBA00010258"/>
    </source>
</evidence>
<dbReference type="Gene3D" id="3.90.1150.220">
    <property type="match status" value="1"/>
</dbReference>
<dbReference type="Gene3D" id="3.30.40.10">
    <property type="entry name" value="Zinc/RING finger domain, C3HC4 (zinc finger)"/>
    <property type="match status" value="1"/>
</dbReference>
<feature type="compositionally biased region" description="Acidic residues" evidence="16">
    <location>
        <begin position="344"/>
        <end position="353"/>
    </location>
</feature>
<sequence>MTTVRPTNLHRVYLQSLLSRRAMPEEVALELYKRAIAACRKIDDDFRPTHQPDHNGFVAFTGDLTTILEDVGMDVRRSREETKSGKGWLALVNTDPTEAMVQGSDYTPLEIDYYRQVVSGIIASYPANSIGSNNALRLTGELQGAMTKTVADGLLKSFVSRGWLARSRRGRYSLAPRAVMELESWLKQEFDDYVQTCKRCDKIVLAGVVCGNEDCDAHLHPYCHATILRAQNPRCPACQTSFTTHPPREVGEKAVSRAEDDYIGGNRKRKRPRGTGESGGGADELESEEGEGEGTDGEEGEGEEETRGESSGSLEQVGNGPATWTVARARSRRPTVVPDSMPAQDEDQDEEDDAPRTRRRR</sequence>
<dbReference type="STRING" id="1890683.A0A427YUW3"/>
<comment type="subunit">
    <text evidence="15">Component of the Smc5-Smc6 complex.</text>
</comment>
<dbReference type="GO" id="GO:0000724">
    <property type="term" value="P:double-strand break repair via homologous recombination"/>
    <property type="evidence" value="ECO:0007669"/>
    <property type="project" value="TreeGrafter"/>
</dbReference>
<evidence type="ECO:0000256" key="8">
    <source>
        <dbReference type="ARBA" id="ARBA00022763"/>
    </source>
</evidence>
<evidence type="ECO:0000256" key="7">
    <source>
        <dbReference type="ARBA" id="ARBA00022723"/>
    </source>
</evidence>
<evidence type="ECO:0000256" key="14">
    <source>
        <dbReference type="ARBA" id="ARBA00023242"/>
    </source>
</evidence>
<protein>
    <recommendedName>
        <fullName evidence="5 15">Non-structural maintenance of chromosomes element 1 homolog</fullName>
        <ecNumber evidence="4 15">2.3.2.27</ecNumber>
    </recommendedName>
</protein>
<dbReference type="OrthoDB" id="185455at2759"/>
<evidence type="ECO:0000256" key="13">
    <source>
        <dbReference type="ARBA" id="ARBA00023204"/>
    </source>
</evidence>
<evidence type="ECO:0000256" key="16">
    <source>
        <dbReference type="SAM" id="MobiDB-lite"/>
    </source>
</evidence>
<dbReference type="CDD" id="cd16493">
    <property type="entry name" value="RING-CH-C4HC3_NSE1"/>
    <property type="match status" value="1"/>
</dbReference>
<keyword evidence="11 15" id="KW-0862">Zinc</keyword>
<dbReference type="EC" id="2.3.2.27" evidence="4 15"/>
<feature type="region of interest" description="Disordered" evidence="16">
    <location>
        <begin position="241"/>
        <end position="361"/>
    </location>
</feature>
<dbReference type="Pfam" id="PF08746">
    <property type="entry name" value="zf-RING-like"/>
    <property type="match status" value="1"/>
</dbReference>
<evidence type="ECO:0000256" key="4">
    <source>
        <dbReference type="ARBA" id="ARBA00012483"/>
    </source>
</evidence>
<keyword evidence="7 15" id="KW-0479">Metal-binding</keyword>
<keyword evidence="9 15" id="KW-0863">Zinc-finger</keyword>
<dbReference type="Pfam" id="PF07574">
    <property type="entry name" value="SMC_Nse1"/>
    <property type="match status" value="1"/>
</dbReference>
<feature type="domain" description="Non-structural maintenance of chromosomes element 1 RING C4HC3-type" evidence="17">
    <location>
        <begin position="197"/>
        <end position="238"/>
    </location>
</feature>
<evidence type="ECO:0000256" key="2">
    <source>
        <dbReference type="ARBA" id="ARBA00004123"/>
    </source>
</evidence>
<dbReference type="PANTHER" id="PTHR20973:SF0">
    <property type="entry name" value="NON-STRUCTURAL MAINTENANCE OF CHROMOSOMES ELEMENT 1 HOMOLOG"/>
    <property type="match status" value="1"/>
</dbReference>
<comment type="similarity">
    <text evidence="3 15">Belongs to the NSE1 family.</text>
</comment>
<organism evidence="18 19">
    <name type="scientific">Saitozyma podzolica</name>
    <dbReference type="NCBI Taxonomy" id="1890683"/>
    <lineage>
        <taxon>Eukaryota</taxon>
        <taxon>Fungi</taxon>
        <taxon>Dikarya</taxon>
        <taxon>Basidiomycota</taxon>
        <taxon>Agaricomycotina</taxon>
        <taxon>Tremellomycetes</taxon>
        <taxon>Tremellales</taxon>
        <taxon>Trimorphomycetaceae</taxon>
        <taxon>Saitozyma</taxon>
    </lineage>
</organism>
<evidence type="ECO:0000256" key="12">
    <source>
        <dbReference type="ARBA" id="ARBA00023172"/>
    </source>
</evidence>
<keyword evidence="14 15" id="KW-0539">Nucleus</keyword>
<dbReference type="EMBL" id="RSCD01000002">
    <property type="protein sequence ID" value="RSH94829.1"/>
    <property type="molecule type" value="Genomic_DNA"/>
</dbReference>
<evidence type="ECO:0000313" key="18">
    <source>
        <dbReference type="EMBL" id="RSH94829.1"/>
    </source>
</evidence>
<dbReference type="Gene3D" id="1.10.10.10">
    <property type="entry name" value="Winged helix-like DNA-binding domain superfamily/Winged helix DNA-binding domain"/>
    <property type="match status" value="1"/>
</dbReference>
<dbReference type="PANTHER" id="PTHR20973">
    <property type="entry name" value="NON-SMC ELEMENT 1-RELATED"/>
    <property type="match status" value="1"/>
</dbReference>
<keyword evidence="12 15" id="KW-0233">DNA recombination</keyword>
<evidence type="ECO:0000256" key="10">
    <source>
        <dbReference type="ARBA" id="ARBA00022786"/>
    </source>
</evidence>
<keyword evidence="6 15" id="KW-0808">Transferase</keyword>
<comment type="function">
    <text evidence="15">Acts in a DNA repair pathway for removal of UV-induced DNA damage that is distinct from classical nucleotide excision repair and in repair of ionizing radiation damage. Functions in homologous recombination repair of DNA double strand breaks and in recovery of stalled replication forks.</text>
</comment>
<reference evidence="18 19" key="1">
    <citation type="submission" date="2018-11" db="EMBL/GenBank/DDBJ databases">
        <title>Genome sequence of Saitozyma podzolica DSM 27192.</title>
        <authorList>
            <person name="Aliyu H."/>
            <person name="Gorte O."/>
            <person name="Ochsenreither K."/>
        </authorList>
    </citation>
    <scope>NUCLEOTIDE SEQUENCE [LARGE SCALE GENOMIC DNA]</scope>
    <source>
        <strain evidence="18 19">DSM 27192</strain>
    </source>
</reference>
<dbReference type="InterPro" id="IPR014857">
    <property type="entry name" value="Nse1_RING_C4HC3-type"/>
</dbReference>
<comment type="caution">
    <text evidence="18">The sequence shown here is derived from an EMBL/GenBank/DDBJ whole genome shotgun (WGS) entry which is preliminary data.</text>
</comment>
<dbReference type="InterPro" id="IPR013083">
    <property type="entry name" value="Znf_RING/FYVE/PHD"/>
</dbReference>
<name>A0A427YUW3_9TREE</name>
<evidence type="ECO:0000256" key="11">
    <source>
        <dbReference type="ARBA" id="ARBA00022833"/>
    </source>
</evidence>
<evidence type="ECO:0000256" key="5">
    <source>
        <dbReference type="ARBA" id="ARBA00019422"/>
    </source>
</evidence>
<evidence type="ECO:0000256" key="9">
    <source>
        <dbReference type="ARBA" id="ARBA00022771"/>
    </source>
</evidence>
<dbReference type="InterPro" id="IPR036388">
    <property type="entry name" value="WH-like_DNA-bd_sf"/>
</dbReference>
<dbReference type="AlphaFoldDB" id="A0A427YUW3"/>
<keyword evidence="13 15" id="KW-0234">DNA repair</keyword>
<gene>
    <name evidence="18" type="ORF">EHS25_004635</name>
</gene>
<keyword evidence="19" id="KW-1185">Reference proteome</keyword>
<dbReference type="InterPro" id="IPR011513">
    <property type="entry name" value="Nse1"/>
</dbReference>
<evidence type="ECO:0000256" key="15">
    <source>
        <dbReference type="RuleBase" id="RU368018"/>
    </source>
</evidence>
<dbReference type="GO" id="GO:0008270">
    <property type="term" value="F:zinc ion binding"/>
    <property type="evidence" value="ECO:0007669"/>
    <property type="project" value="UniProtKB-KW"/>
</dbReference>
<feature type="compositionally biased region" description="Basic and acidic residues" evidence="16">
    <location>
        <begin position="246"/>
        <end position="260"/>
    </location>
</feature>
<dbReference type="GO" id="GO:0030915">
    <property type="term" value="C:Smc5-Smc6 complex"/>
    <property type="evidence" value="ECO:0007669"/>
    <property type="project" value="UniProtKB-UniRule"/>
</dbReference>
<keyword evidence="10 15" id="KW-0833">Ubl conjugation pathway</keyword>
<feature type="compositionally biased region" description="Acidic residues" evidence="16">
    <location>
        <begin position="283"/>
        <end position="306"/>
    </location>
</feature>
<evidence type="ECO:0000256" key="6">
    <source>
        <dbReference type="ARBA" id="ARBA00022679"/>
    </source>
</evidence>
<evidence type="ECO:0000259" key="17">
    <source>
        <dbReference type="Pfam" id="PF08746"/>
    </source>
</evidence>
<dbReference type="GO" id="GO:0061630">
    <property type="term" value="F:ubiquitin protein ligase activity"/>
    <property type="evidence" value="ECO:0007669"/>
    <property type="project" value="UniProtKB-EC"/>
</dbReference>
<comment type="subcellular location">
    <subcellularLocation>
        <location evidence="2 15">Nucleus</location>
    </subcellularLocation>
</comment>
<proteinExistence type="inferred from homology"/>
<dbReference type="GO" id="GO:0005634">
    <property type="term" value="C:nucleus"/>
    <property type="evidence" value="ECO:0007669"/>
    <property type="project" value="UniProtKB-SubCell"/>
</dbReference>
<dbReference type="Proteomes" id="UP000279259">
    <property type="component" value="Unassembled WGS sequence"/>
</dbReference>
<evidence type="ECO:0000313" key="19">
    <source>
        <dbReference type="Proteomes" id="UP000279259"/>
    </source>
</evidence>
<evidence type="ECO:0000256" key="1">
    <source>
        <dbReference type="ARBA" id="ARBA00000900"/>
    </source>
</evidence>
<comment type="catalytic activity">
    <reaction evidence="1 15">
        <text>S-ubiquitinyl-[E2 ubiquitin-conjugating enzyme]-L-cysteine + [acceptor protein]-L-lysine = [E2 ubiquitin-conjugating enzyme]-L-cysteine + N(6)-ubiquitinyl-[acceptor protein]-L-lysine.</text>
        <dbReference type="EC" id="2.3.2.27"/>
    </reaction>
</comment>